<name>X1HXC8_9ZZZZ</name>
<evidence type="ECO:0000313" key="1">
    <source>
        <dbReference type="EMBL" id="GAH74117.1"/>
    </source>
</evidence>
<gene>
    <name evidence="1" type="ORF">S03H2_49660</name>
</gene>
<comment type="caution">
    <text evidence="1">The sequence shown here is derived from an EMBL/GenBank/DDBJ whole genome shotgun (WGS) entry which is preliminary data.</text>
</comment>
<dbReference type="Pfam" id="PF14559">
    <property type="entry name" value="TPR_19"/>
    <property type="match status" value="1"/>
</dbReference>
<protein>
    <submittedName>
        <fullName evidence="1">Uncharacterized protein</fullName>
    </submittedName>
</protein>
<accession>X1HXC8</accession>
<dbReference type="AlphaFoldDB" id="X1HXC8"/>
<dbReference type="InterPro" id="IPR011990">
    <property type="entry name" value="TPR-like_helical_dom_sf"/>
</dbReference>
<dbReference type="Gene3D" id="1.25.40.10">
    <property type="entry name" value="Tetratricopeptide repeat domain"/>
    <property type="match status" value="1"/>
</dbReference>
<organism evidence="1">
    <name type="scientific">marine sediment metagenome</name>
    <dbReference type="NCBI Taxonomy" id="412755"/>
    <lineage>
        <taxon>unclassified sequences</taxon>
        <taxon>metagenomes</taxon>
        <taxon>ecological metagenomes</taxon>
    </lineage>
</organism>
<feature type="non-terminal residue" evidence="1">
    <location>
        <position position="1"/>
    </location>
</feature>
<dbReference type="EMBL" id="BARU01031394">
    <property type="protein sequence ID" value="GAH74117.1"/>
    <property type="molecule type" value="Genomic_DNA"/>
</dbReference>
<sequence>LRQVLNKDPDNLDGVASLANFYVQKGDLDRAEQLLSTIPEGAAGNPLIQAIQLKLSYRQDASHNLMPELDRLVDSIRLQAKAQVSHRDNLTSLMSWLDPSSDPLEKLE</sequence>
<proteinExistence type="predicted"/>
<reference evidence="1" key="1">
    <citation type="journal article" date="2014" name="Front. Microbiol.">
        <title>High frequency of phylogenetically diverse reductive dehalogenase-homologous genes in deep subseafloor sedimentary metagenomes.</title>
        <authorList>
            <person name="Kawai M."/>
            <person name="Futagami T."/>
            <person name="Toyoda A."/>
            <person name="Takaki Y."/>
            <person name="Nishi S."/>
            <person name="Hori S."/>
            <person name="Arai W."/>
            <person name="Tsubouchi T."/>
            <person name="Morono Y."/>
            <person name="Uchiyama I."/>
            <person name="Ito T."/>
            <person name="Fujiyama A."/>
            <person name="Inagaki F."/>
            <person name="Takami H."/>
        </authorList>
    </citation>
    <scope>NUCLEOTIDE SEQUENCE</scope>
    <source>
        <strain evidence="1">Expedition CK06-06</strain>
    </source>
</reference>